<sequence length="551" mass="61055">MKKRVLSATMTSLVALAMLIAGCSSTSTTQAPAEQPKTETPAPATEPAKTGPKQLIVGRGADTKGLDPITQTDGETFKVTENIMDTLIGFADGSTELAPSLAEKWEVTPDGLVYTLKLRSGVKFHDGTDFNAEAVKYNFERWSDKSHPQHSPEGFEYYISQFGGYKGDANHVIKSVEAVDPTTVKFTLTRPLAPFLANLAMSPFAIGSPEALKKDVKKFNEHPIGTGPFKFVEWKRNDTITLEKNPDYWSPGYPKLDKLVFKVIPENTARLTALASGEIDLMDGLNTDDIPAVKDNKDLQLFLRPTNNIGYIGFNVEKKPLDNPKVREAIAYAINKPEIVTAFFDGVGEPAVNPMPKTMWGHNNDIKDREFNLDKAKQLLAEAGHPNGFKIKFWAMPVPRPYMPEGVKIAEAIQQDLKKIGVDAEIVTMEWATYLEKTRLGEQEMFMLGWTGDNGDPDNFLAVLLDKNSIGSNNYTRWANDEASQLMMKAQSTPDQAEREKLYKQVQEIIFKDVPMVPLAHSTPALAGKANIVDYNPHPKGSESLEKVDFK</sequence>
<proteinExistence type="inferred from homology"/>
<feature type="domain" description="Solute-binding protein family 5" evidence="6">
    <location>
        <begin position="96"/>
        <end position="469"/>
    </location>
</feature>
<feature type="region of interest" description="Disordered" evidence="4">
    <location>
        <begin position="27"/>
        <end position="72"/>
    </location>
</feature>
<dbReference type="GO" id="GO:0015833">
    <property type="term" value="P:peptide transport"/>
    <property type="evidence" value="ECO:0007669"/>
    <property type="project" value="TreeGrafter"/>
</dbReference>
<dbReference type="InterPro" id="IPR039424">
    <property type="entry name" value="SBP_5"/>
</dbReference>
<dbReference type="PIRSF" id="PIRSF002741">
    <property type="entry name" value="MppA"/>
    <property type="match status" value="1"/>
</dbReference>
<dbReference type="PROSITE" id="PS51257">
    <property type="entry name" value="PROKAR_LIPOPROTEIN"/>
    <property type="match status" value="1"/>
</dbReference>
<dbReference type="InterPro" id="IPR030678">
    <property type="entry name" value="Peptide/Ni-bd"/>
</dbReference>
<evidence type="ECO:0000256" key="1">
    <source>
        <dbReference type="ARBA" id="ARBA00005695"/>
    </source>
</evidence>
<evidence type="ECO:0000313" key="8">
    <source>
        <dbReference type="Proteomes" id="UP000036061"/>
    </source>
</evidence>
<dbReference type="Proteomes" id="UP000036061">
    <property type="component" value="Chromosome"/>
</dbReference>
<dbReference type="SUPFAM" id="SSF53850">
    <property type="entry name" value="Periplasmic binding protein-like II"/>
    <property type="match status" value="1"/>
</dbReference>
<evidence type="ECO:0000313" key="7">
    <source>
        <dbReference type="EMBL" id="AWX55460.1"/>
    </source>
</evidence>
<dbReference type="GO" id="GO:1904680">
    <property type="term" value="F:peptide transmembrane transporter activity"/>
    <property type="evidence" value="ECO:0007669"/>
    <property type="project" value="TreeGrafter"/>
</dbReference>
<accession>A0A2Z4MG23</accession>
<evidence type="ECO:0000256" key="2">
    <source>
        <dbReference type="ARBA" id="ARBA00022448"/>
    </source>
</evidence>
<reference evidence="7 8" key="1">
    <citation type="journal article" date="2015" name="Genome Announc.">
        <title>Draft Genome Sequence of Brevibacillus brevis DZQ7, a Plant Growth-Promoting Rhizobacterium with Broad-Spectrum Antimicrobial Activity.</title>
        <authorList>
            <person name="Hou Q."/>
            <person name="Wang C."/>
            <person name="Hou X."/>
            <person name="Xia Z."/>
            <person name="Ye J."/>
            <person name="Liu K."/>
            <person name="Liu H."/>
            <person name="Wang J."/>
            <person name="Guo H."/>
            <person name="Yu X."/>
            <person name="Yang Y."/>
            <person name="Du B."/>
            <person name="Ding Y."/>
        </authorList>
    </citation>
    <scope>NUCLEOTIDE SEQUENCE [LARGE SCALE GENOMIC DNA]</scope>
    <source>
        <strain evidence="7 8">DZQ7</strain>
    </source>
</reference>
<feature type="signal peptide" evidence="5">
    <location>
        <begin position="1"/>
        <end position="33"/>
    </location>
</feature>
<comment type="similarity">
    <text evidence="1">Belongs to the bacterial solute-binding protein 5 family.</text>
</comment>
<dbReference type="PANTHER" id="PTHR30290">
    <property type="entry name" value="PERIPLASMIC BINDING COMPONENT OF ABC TRANSPORTER"/>
    <property type="match status" value="1"/>
</dbReference>
<dbReference type="GO" id="GO:0042597">
    <property type="term" value="C:periplasmic space"/>
    <property type="evidence" value="ECO:0007669"/>
    <property type="project" value="UniProtKB-ARBA"/>
</dbReference>
<dbReference type="EMBL" id="CP030117">
    <property type="protein sequence ID" value="AWX55460.1"/>
    <property type="molecule type" value="Genomic_DNA"/>
</dbReference>
<dbReference type="GO" id="GO:0043190">
    <property type="term" value="C:ATP-binding cassette (ABC) transporter complex"/>
    <property type="evidence" value="ECO:0007669"/>
    <property type="project" value="InterPro"/>
</dbReference>
<evidence type="ECO:0000256" key="5">
    <source>
        <dbReference type="SAM" id="SignalP"/>
    </source>
</evidence>
<evidence type="ECO:0000259" key="6">
    <source>
        <dbReference type="Pfam" id="PF00496"/>
    </source>
</evidence>
<dbReference type="PANTHER" id="PTHR30290:SF9">
    <property type="entry name" value="OLIGOPEPTIDE-BINDING PROTEIN APPA"/>
    <property type="match status" value="1"/>
</dbReference>
<evidence type="ECO:0000256" key="4">
    <source>
        <dbReference type="SAM" id="MobiDB-lite"/>
    </source>
</evidence>
<feature type="compositionally biased region" description="Low complexity" evidence="4">
    <location>
        <begin position="31"/>
        <end position="53"/>
    </location>
</feature>
<dbReference type="Gene3D" id="3.40.190.10">
    <property type="entry name" value="Periplasmic binding protein-like II"/>
    <property type="match status" value="1"/>
</dbReference>
<name>A0A2Z4MG23_BREBE</name>
<dbReference type="Gene3D" id="3.90.76.10">
    <property type="entry name" value="Dipeptide-binding Protein, Domain 1"/>
    <property type="match status" value="1"/>
</dbReference>
<keyword evidence="3 5" id="KW-0732">Signal</keyword>
<dbReference type="RefSeq" id="WP_048032249.1">
    <property type="nucleotide sequence ID" value="NZ_CP030117.1"/>
</dbReference>
<protein>
    <submittedName>
        <fullName evidence="7">ABC transporter substrate-binding protein</fullName>
    </submittedName>
</protein>
<dbReference type="CDD" id="cd08493">
    <property type="entry name" value="PBP2_DppA_like"/>
    <property type="match status" value="1"/>
</dbReference>
<gene>
    <name evidence="7" type="ORF">AB432_010590</name>
</gene>
<dbReference type="InterPro" id="IPR000914">
    <property type="entry name" value="SBP_5_dom"/>
</dbReference>
<keyword evidence="2" id="KW-0813">Transport</keyword>
<dbReference type="Pfam" id="PF00496">
    <property type="entry name" value="SBP_bac_5"/>
    <property type="match status" value="1"/>
</dbReference>
<feature type="chain" id="PRO_5016318987" evidence="5">
    <location>
        <begin position="34"/>
        <end position="551"/>
    </location>
</feature>
<dbReference type="AlphaFoldDB" id="A0A2Z4MG23"/>
<evidence type="ECO:0000256" key="3">
    <source>
        <dbReference type="ARBA" id="ARBA00022729"/>
    </source>
</evidence>
<dbReference type="Gene3D" id="3.10.105.10">
    <property type="entry name" value="Dipeptide-binding Protein, Domain 3"/>
    <property type="match status" value="1"/>
</dbReference>
<organism evidence="7 8">
    <name type="scientific">Brevibacillus brevis</name>
    <name type="common">Bacillus brevis</name>
    <dbReference type="NCBI Taxonomy" id="1393"/>
    <lineage>
        <taxon>Bacteria</taxon>
        <taxon>Bacillati</taxon>
        <taxon>Bacillota</taxon>
        <taxon>Bacilli</taxon>
        <taxon>Bacillales</taxon>
        <taxon>Paenibacillaceae</taxon>
        <taxon>Brevibacillus</taxon>
    </lineage>
</organism>